<proteinExistence type="predicted"/>
<dbReference type="Gene3D" id="1.20.58.1730">
    <property type="match status" value="1"/>
</dbReference>
<sequence length="100" mass="12029">MVEQFERLVSEQLKTMDQLLFLQEELERCQAIEEELMKLHNKTKLRSIQDEINAMKKQLREIQQIFEKQTEEVIQSYQRAQHKAYGADPKCLISYEIQNI</sequence>
<feature type="coiled-coil region" evidence="1">
    <location>
        <begin position="22"/>
        <end position="72"/>
    </location>
</feature>
<dbReference type="AlphaFoldDB" id="A0A7W0BY20"/>
<dbReference type="InterPro" id="IPR025572">
    <property type="entry name" value="YgaB"/>
</dbReference>
<name>A0A7W0BY20_9BACL</name>
<protein>
    <submittedName>
        <fullName evidence="2">Putative nuclease with TOPRIM domain</fullName>
    </submittedName>
</protein>
<dbReference type="Proteomes" id="UP000580891">
    <property type="component" value="Unassembled WGS sequence"/>
</dbReference>
<keyword evidence="1" id="KW-0175">Coiled coil</keyword>
<evidence type="ECO:0000313" key="2">
    <source>
        <dbReference type="EMBL" id="MBA2872634.1"/>
    </source>
</evidence>
<evidence type="ECO:0000313" key="3">
    <source>
        <dbReference type="Proteomes" id="UP000580891"/>
    </source>
</evidence>
<reference evidence="2 3" key="1">
    <citation type="submission" date="2020-07" db="EMBL/GenBank/DDBJ databases">
        <title>Genomic Encyclopedia of Type Strains, Phase IV (KMG-IV): sequencing the most valuable type-strain genomes for metagenomic binning, comparative biology and taxonomic classification.</title>
        <authorList>
            <person name="Goeker M."/>
        </authorList>
    </citation>
    <scope>NUCLEOTIDE SEQUENCE [LARGE SCALE GENOMIC DNA]</scope>
    <source>
        <strain evidence="2 3">DSM 25220</strain>
    </source>
</reference>
<evidence type="ECO:0000256" key="1">
    <source>
        <dbReference type="SAM" id="Coils"/>
    </source>
</evidence>
<organism evidence="2 3">
    <name type="scientific">[Anoxybacillus] calidus</name>
    <dbReference type="NCBI Taxonomy" id="575178"/>
    <lineage>
        <taxon>Bacteria</taxon>
        <taxon>Bacillati</taxon>
        <taxon>Bacillota</taxon>
        <taxon>Bacilli</taxon>
        <taxon>Bacillales</taxon>
        <taxon>Anoxybacillaceae</taxon>
        <taxon>Paranoxybacillus</taxon>
    </lineage>
</organism>
<accession>A0A7W0BY20</accession>
<dbReference type="EMBL" id="JACDUU010000007">
    <property type="protein sequence ID" value="MBA2872634.1"/>
    <property type="molecule type" value="Genomic_DNA"/>
</dbReference>
<keyword evidence="3" id="KW-1185">Reference proteome</keyword>
<comment type="caution">
    <text evidence="2">The sequence shown here is derived from an EMBL/GenBank/DDBJ whole genome shotgun (WGS) entry which is preliminary data.</text>
</comment>
<dbReference type="Pfam" id="PF14182">
    <property type="entry name" value="YgaB"/>
    <property type="match status" value="1"/>
</dbReference>
<gene>
    <name evidence="2" type="ORF">HNQ85_002945</name>
</gene>